<protein>
    <submittedName>
        <fullName evidence="1">Uncharacterized protein</fullName>
    </submittedName>
</protein>
<comment type="caution">
    <text evidence="1">The sequence shown here is derived from an EMBL/GenBank/DDBJ whole genome shotgun (WGS) entry which is preliminary data.</text>
</comment>
<sequence length="218" mass="24490">MAEPNRMCLPCSWDDECLLLGEPLLSQFAARKVEGRRKEGLWTQNIARSVMEDKDAVRPRRESCSRLRSRVLNVACLFQHDAAQKWLHIAFSVGPDEPPRPPESLNEETCQIFVRICWLLYDKERARAEGLLKDELLNRGYGLWPSEGEESSEESSDSRATPKSDGKVRGSSGTQDVPREASTGKRRAVHGALSIGENPPFTQSSPPSLIRPSRRSCQ</sequence>
<accession>A0ACB8TCG2</accession>
<organism evidence="1 2">
    <name type="scientific">Artomyces pyxidatus</name>
    <dbReference type="NCBI Taxonomy" id="48021"/>
    <lineage>
        <taxon>Eukaryota</taxon>
        <taxon>Fungi</taxon>
        <taxon>Dikarya</taxon>
        <taxon>Basidiomycota</taxon>
        <taxon>Agaricomycotina</taxon>
        <taxon>Agaricomycetes</taxon>
        <taxon>Russulales</taxon>
        <taxon>Auriscalpiaceae</taxon>
        <taxon>Artomyces</taxon>
    </lineage>
</organism>
<evidence type="ECO:0000313" key="2">
    <source>
        <dbReference type="Proteomes" id="UP000814140"/>
    </source>
</evidence>
<dbReference type="Proteomes" id="UP000814140">
    <property type="component" value="Unassembled WGS sequence"/>
</dbReference>
<proteinExistence type="predicted"/>
<keyword evidence="2" id="KW-1185">Reference proteome</keyword>
<gene>
    <name evidence="1" type="ORF">BV25DRAFT_1507030</name>
</gene>
<name>A0ACB8TCG2_9AGAM</name>
<evidence type="ECO:0000313" key="1">
    <source>
        <dbReference type="EMBL" id="KAI0066147.1"/>
    </source>
</evidence>
<reference evidence="1" key="1">
    <citation type="submission" date="2021-03" db="EMBL/GenBank/DDBJ databases">
        <authorList>
            <consortium name="DOE Joint Genome Institute"/>
            <person name="Ahrendt S."/>
            <person name="Looney B.P."/>
            <person name="Miyauchi S."/>
            <person name="Morin E."/>
            <person name="Drula E."/>
            <person name="Courty P.E."/>
            <person name="Chicoki N."/>
            <person name="Fauchery L."/>
            <person name="Kohler A."/>
            <person name="Kuo A."/>
            <person name="Labutti K."/>
            <person name="Pangilinan J."/>
            <person name="Lipzen A."/>
            <person name="Riley R."/>
            <person name="Andreopoulos W."/>
            <person name="He G."/>
            <person name="Johnson J."/>
            <person name="Barry K.W."/>
            <person name="Grigoriev I.V."/>
            <person name="Nagy L."/>
            <person name="Hibbett D."/>
            <person name="Henrissat B."/>
            <person name="Matheny P.B."/>
            <person name="Labbe J."/>
            <person name="Martin F."/>
        </authorList>
    </citation>
    <scope>NUCLEOTIDE SEQUENCE</scope>
    <source>
        <strain evidence="1">HHB10654</strain>
    </source>
</reference>
<reference evidence="1" key="2">
    <citation type="journal article" date="2022" name="New Phytol.">
        <title>Evolutionary transition to the ectomycorrhizal habit in the genomes of a hyperdiverse lineage of mushroom-forming fungi.</title>
        <authorList>
            <person name="Looney B."/>
            <person name="Miyauchi S."/>
            <person name="Morin E."/>
            <person name="Drula E."/>
            <person name="Courty P.E."/>
            <person name="Kohler A."/>
            <person name="Kuo A."/>
            <person name="LaButti K."/>
            <person name="Pangilinan J."/>
            <person name="Lipzen A."/>
            <person name="Riley R."/>
            <person name="Andreopoulos W."/>
            <person name="He G."/>
            <person name="Johnson J."/>
            <person name="Nolan M."/>
            <person name="Tritt A."/>
            <person name="Barry K.W."/>
            <person name="Grigoriev I.V."/>
            <person name="Nagy L.G."/>
            <person name="Hibbett D."/>
            <person name="Henrissat B."/>
            <person name="Matheny P.B."/>
            <person name="Labbe J."/>
            <person name="Martin F.M."/>
        </authorList>
    </citation>
    <scope>NUCLEOTIDE SEQUENCE</scope>
    <source>
        <strain evidence="1">HHB10654</strain>
    </source>
</reference>
<dbReference type="EMBL" id="MU277193">
    <property type="protein sequence ID" value="KAI0066147.1"/>
    <property type="molecule type" value="Genomic_DNA"/>
</dbReference>